<keyword evidence="3" id="KW-0479">Metal-binding</keyword>
<dbReference type="EMBL" id="VCEJ01000002">
    <property type="protein sequence ID" value="TLV04021.1"/>
    <property type="molecule type" value="Genomic_DNA"/>
</dbReference>
<evidence type="ECO:0000256" key="5">
    <source>
        <dbReference type="ARBA" id="ARBA00023239"/>
    </source>
</evidence>
<dbReference type="OrthoDB" id="9806583at2"/>
<evidence type="ECO:0000313" key="10">
    <source>
        <dbReference type="Proteomes" id="UP000306402"/>
    </source>
</evidence>
<evidence type="ECO:0000313" key="9">
    <source>
        <dbReference type="EMBL" id="TLV04021.1"/>
    </source>
</evidence>
<gene>
    <name evidence="9" type="ORF">FEN17_01725</name>
</gene>
<dbReference type="InterPro" id="IPR030957">
    <property type="entry name" value="Put_AroB"/>
</dbReference>
<dbReference type="GO" id="GO:0046872">
    <property type="term" value="F:metal ion binding"/>
    <property type="evidence" value="ECO:0007669"/>
    <property type="project" value="UniProtKB-KW"/>
</dbReference>
<evidence type="ECO:0000256" key="6">
    <source>
        <dbReference type="ARBA" id="ARBA00023285"/>
    </source>
</evidence>
<dbReference type="CDD" id="cd08195">
    <property type="entry name" value="DHQS"/>
    <property type="match status" value="1"/>
</dbReference>
<feature type="domain" description="3-dehydroquinate synthase C-terminal" evidence="8">
    <location>
        <begin position="173"/>
        <end position="314"/>
    </location>
</feature>
<dbReference type="NCBIfam" id="TIGR04425">
    <property type="entry name" value="P_lya_rel_AroB"/>
    <property type="match status" value="1"/>
</dbReference>
<protein>
    <submittedName>
        <fullName evidence="9">3-dehydroquinate synthase</fullName>
    </submittedName>
</protein>
<keyword evidence="5" id="KW-0456">Lyase</keyword>
<accession>A0A5R9L6I3</accession>
<evidence type="ECO:0000256" key="1">
    <source>
        <dbReference type="ARBA" id="ARBA00001911"/>
    </source>
</evidence>
<feature type="domain" description="3-dehydroquinate synthase N-terminal" evidence="7">
    <location>
        <begin position="61"/>
        <end position="171"/>
    </location>
</feature>
<reference evidence="9 10" key="1">
    <citation type="submission" date="2019-05" db="EMBL/GenBank/DDBJ databases">
        <authorList>
            <person name="Qu J.-H."/>
        </authorList>
    </citation>
    <scope>NUCLEOTIDE SEQUENCE [LARGE SCALE GENOMIC DNA]</scope>
    <source>
        <strain evidence="9 10">T17</strain>
    </source>
</reference>
<keyword evidence="10" id="KW-1185">Reference proteome</keyword>
<dbReference type="InterPro" id="IPR050071">
    <property type="entry name" value="Dehydroquinate_synthase"/>
</dbReference>
<evidence type="ECO:0000256" key="3">
    <source>
        <dbReference type="ARBA" id="ARBA00022723"/>
    </source>
</evidence>
<organism evidence="9 10">
    <name type="scientific">Dyadobacter luticola</name>
    <dbReference type="NCBI Taxonomy" id="1979387"/>
    <lineage>
        <taxon>Bacteria</taxon>
        <taxon>Pseudomonadati</taxon>
        <taxon>Bacteroidota</taxon>
        <taxon>Cytophagia</taxon>
        <taxon>Cytophagales</taxon>
        <taxon>Spirosomataceae</taxon>
        <taxon>Dyadobacter</taxon>
    </lineage>
</organism>
<evidence type="ECO:0000256" key="4">
    <source>
        <dbReference type="ARBA" id="ARBA00023027"/>
    </source>
</evidence>
<dbReference type="GO" id="GO:0009073">
    <property type="term" value="P:aromatic amino acid family biosynthetic process"/>
    <property type="evidence" value="ECO:0007669"/>
    <property type="project" value="InterPro"/>
</dbReference>
<dbReference type="Pfam" id="PF01761">
    <property type="entry name" value="DHQ_synthase"/>
    <property type="match status" value="1"/>
</dbReference>
<dbReference type="Proteomes" id="UP000306402">
    <property type="component" value="Unassembled WGS sequence"/>
</dbReference>
<dbReference type="PIRSF" id="PIRSF001455">
    <property type="entry name" value="DHQ_synth"/>
    <property type="match status" value="1"/>
</dbReference>
<dbReference type="InterPro" id="IPR030960">
    <property type="entry name" value="DHQS/DOIS_N"/>
</dbReference>
<dbReference type="GO" id="GO:0003856">
    <property type="term" value="F:3-dehydroquinate synthase activity"/>
    <property type="evidence" value="ECO:0007669"/>
    <property type="project" value="TreeGrafter"/>
</dbReference>
<dbReference type="Pfam" id="PF24621">
    <property type="entry name" value="DHQS_C"/>
    <property type="match status" value="1"/>
</dbReference>
<dbReference type="Gene3D" id="3.40.50.1970">
    <property type="match status" value="1"/>
</dbReference>
<comment type="caution">
    <text evidence="9">The sequence shown here is derived from an EMBL/GenBank/DDBJ whole genome shotgun (WGS) entry which is preliminary data.</text>
</comment>
<evidence type="ECO:0000259" key="8">
    <source>
        <dbReference type="Pfam" id="PF24621"/>
    </source>
</evidence>
<keyword evidence="6" id="KW-0170">Cobalt</keyword>
<proteinExistence type="predicted"/>
<sequence length="359" mass="40812">MYNFTVKSVIHDYSVTFIEDTQATLLAELKEGDVIIIDNKIKELYKETLQPVLDKFRHIGIDAHESVKSYQGVEPIMQYLIENGFRKNHRLVAIGGGITQDATAFIASIMYRGVKWYFFPTSLLAQGDSCIGSKTSINFNKFKNQVGGFYPPNQIFINLEFLNTLSDAELKSGLGEMTHYYVVSGEEDFARLKREYAAALTDKQVLAGIINRSLEIKKGYIERDEFDQNERLVFNYGHSFGHAIESLTNYRIPHGIAVSYGMDMANFVSVKLGYISEETRLYIRELLSQIWAGTSISDIELDKFLVALSKDKKNVGKTLGLILNKGIGKIFRDMRPADDEFVGWMKEYFETQLTEAETV</sequence>
<name>A0A5R9L6I3_9BACT</name>
<dbReference type="AlphaFoldDB" id="A0A5R9L6I3"/>
<keyword evidence="4" id="KW-0520">NAD</keyword>
<dbReference type="PANTHER" id="PTHR43622">
    <property type="entry name" value="3-DEHYDROQUINATE SYNTHASE"/>
    <property type="match status" value="1"/>
</dbReference>
<evidence type="ECO:0000259" key="7">
    <source>
        <dbReference type="Pfam" id="PF01761"/>
    </source>
</evidence>
<comment type="cofactor">
    <cofactor evidence="1">
        <name>NAD(+)</name>
        <dbReference type="ChEBI" id="CHEBI:57540"/>
    </cofactor>
</comment>
<dbReference type="PANTHER" id="PTHR43622:SF1">
    <property type="entry name" value="3-DEHYDROQUINATE SYNTHASE"/>
    <property type="match status" value="1"/>
</dbReference>
<dbReference type="Gene3D" id="1.20.1090.10">
    <property type="entry name" value="Dehydroquinate synthase-like - alpha domain"/>
    <property type="match status" value="1"/>
</dbReference>
<comment type="cofactor">
    <cofactor evidence="2">
        <name>Co(2+)</name>
        <dbReference type="ChEBI" id="CHEBI:48828"/>
    </cofactor>
</comment>
<evidence type="ECO:0000256" key="2">
    <source>
        <dbReference type="ARBA" id="ARBA00001941"/>
    </source>
</evidence>
<dbReference type="SUPFAM" id="SSF56796">
    <property type="entry name" value="Dehydroquinate synthase-like"/>
    <property type="match status" value="1"/>
</dbReference>
<dbReference type="InterPro" id="IPR056179">
    <property type="entry name" value="DHQS_C"/>
</dbReference>
<dbReference type="InterPro" id="IPR030963">
    <property type="entry name" value="DHQ_synth_fam"/>
</dbReference>